<proteinExistence type="predicted"/>
<evidence type="ECO:0000313" key="2">
    <source>
        <dbReference type="EMBL" id="SOV76598.1"/>
    </source>
</evidence>
<name>A0A2P9D6G2_PLARE</name>
<dbReference type="EMBL" id="LT969567">
    <property type="protein sequence ID" value="SOV76598.1"/>
    <property type="molecule type" value="Genomic_DNA"/>
</dbReference>
<feature type="compositionally biased region" description="Basic residues" evidence="1">
    <location>
        <begin position="308"/>
        <end position="317"/>
    </location>
</feature>
<feature type="compositionally biased region" description="Basic residues" evidence="1">
    <location>
        <begin position="743"/>
        <end position="760"/>
    </location>
</feature>
<gene>
    <name evidence="2" type="ORF">PRG01_0429000</name>
</gene>
<evidence type="ECO:0000313" key="3">
    <source>
        <dbReference type="Proteomes" id="UP000240500"/>
    </source>
</evidence>
<dbReference type="Proteomes" id="UP000240500">
    <property type="component" value="Chromosome 4"/>
</dbReference>
<dbReference type="VEuPathDB" id="PlasmoDB:PRG01_0429000"/>
<accession>A0A2P9D6G2</accession>
<feature type="compositionally biased region" description="Basic and acidic residues" evidence="1">
    <location>
        <begin position="222"/>
        <end position="235"/>
    </location>
</feature>
<organism evidence="2 3">
    <name type="scientific">Plasmodium reichenowi</name>
    <dbReference type="NCBI Taxonomy" id="5854"/>
    <lineage>
        <taxon>Eukaryota</taxon>
        <taxon>Sar</taxon>
        <taxon>Alveolata</taxon>
        <taxon>Apicomplexa</taxon>
        <taxon>Aconoidasida</taxon>
        <taxon>Haemosporida</taxon>
        <taxon>Plasmodiidae</taxon>
        <taxon>Plasmodium</taxon>
        <taxon>Plasmodium (Laverania)</taxon>
    </lineage>
</organism>
<feature type="region of interest" description="Disordered" evidence="1">
    <location>
        <begin position="208"/>
        <end position="236"/>
    </location>
</feature>
<dbReference type="OrthoDB" id="375150at2759"/>
<dbReference type="VEuPathDB" id="PlasmoDB:PRCDC_0421600"/>
<feature type="region of interest" description="Disordered" evidence="1">
    <location>
        <begin position="743"/>
        <end position="762"/>
    </location>
</feature>
<protein>
    <submittedName>
        <fullName evidence="2">Surface-associated interspersed protein 4.2 (SURFIN 4.2)</fullName>
    </submittedName>
</protein>
<feature type="region of interest" description="Disordered" evidence="1">
    <location>
        <begin position="285"/>
        <end position="349"/>
    </location>
</feature>
<evidence type="ECO:0000256" key="1">
    <source>
        <dbReference type="SAM" id="MobiDB-lite"/>
    </source>
</evidence>
<reference evidence="2 3" key="1">
    <citation type="submission" date="2016-09" db="EMBL/GenBank/DDBJ databases">
        <authorList>
            <consortium name="Pathogen Informatics"/>
        </authorList>
    </citation>
    <scope>NUCLEOTIDE SEQUENCE [LARGE SCALE GENOMIC DNA]</scope>
</reference>
<sequence length="2332" mass="281053">MLFVVELDNRLEKSSDKRISVDRFRKVFEVFVEDQLEELRKGLSEKYDKDCRDFNYFLDDVKDVFINNDLVKVPIEVRRIIWEKNVDKNLPTLMKRTTSSKCIRKEHNYKKEYRDMTQRLEDFCEEKTRMIEFIDKSDYNESLYMNFNRWINKKKEDILKEYEKLSNKDENKKLLKVSDTCDLNNADKLFSNISNEDMKKIKEGDKKKRLEIKVRPPLNESIDPRGKESTVDRSSKSVILNKMENSPTGEIASERNPVSEISVGTTIAHGESGLKTVDLKDGIDLGSGGKVSDQGSQISPPKELSNKKITHAQRKNVPHFVERRGYGNNHVRGNSLEKNSNSDDKYKSPSSNYIEVDCNGHKYFLLEDEVNQSESICKTIYNYNENDSVIYSTNQVPNGEEENKDNINEQISGNPENSVGIDDGSAQHEEEVPVDCDPNDGNCVDGRYINFGAVQGLLAGKRSGLDGNSDIEHFISNNAGDGTMIFPKDFFDFDILKTEEEVLPEIDSGIVYEHQKVEETTEEGASFIERQSNTSPQYNYSSTSENKYKMLSNTMELADQPDVFGLFSPVSRRLDDAMSFLRNFLSSSSVRILPSQDPSKENEAAQISTSVKGPIEYGSSSLQVSDNSVSSGINVPSIFSVLGLSSEPDQRNKEQGHETYLASSDGSGFYKREVIPTVKDKDGKSQIVSNEKGGIFSKGITSMVSSLPVALVTFVFLFMFLAFNKMNPFGTILVQGKKKKKVKQMLNKRRKPKRRSAKRRRDVDVNMEDEINKIIHPKEFNNYKYINYEDKIYEDAKYIKEQENEMCLKDGMEELHMDEPSGDVYFDEQSRDAYFDGHCKGEYFVDQHDYIFLDEQNEDVRLDEQNEDVRLDEQNEDVRLDEQTDDVCLDEQTDDVCLDEAKNDILSTKSFDDVLIKVEGTEINREIPLKKEEWMWKTILEIEMKVVEKCKKEEWEESKGDFLEICLDEFIKKENEYNKLHNKVIIEKSVLENQNMLWNKWIERHRYMLEKWKKEEWFYNLKNEWINEIENYEKKESDIEIILPSEKKARNISLEKQKIIWRRWVARYVQHIDDDIIEEWFKKMMSEYEKEEYDLNKDIYKFINHIKNRNDKHDENVQYDDEENLVSSSTCFDVEEKRKKKTLLTKIWIQIHMMILEEYKKDECIHIKNLLLDTYIDNLKKENELDAKNKLQRIDILTQMKKENNIIDINERNKWEGEKWFEDLNNEWNDYERTYIKNNFVIKKENDMNIKYEYIIIDEPLMKVKKDIPQIHWNNIYEKWLHDEYKYIYKCEDINKSVDERRDNNRDIGESINVKNNEVIKEKKVKWKTIIEIYMEVMNEYKKDEWEEHRGDFLQICLEEFIKKDNDEIRNINDQLYIEQSDHMEDMLMLERQKIIWLQWINRNKYMLEKWNKEEWFHKLKKDWEDEKNRYDQKLFLWKNRENDKYINPMLERQKYIWRKWIAKHLYHIEEWENEEWFKLLMSKYEKDRDDLKRDPNNKMDDVEKKKLITKLFIEIHMMVIEDFKKEECYMNKQNFVQTYIDELKKEESCEKNREMLNILNDIKKDIKLGYENTKMNEWKDEKWFKNLKKEWKEGERKNFLDIENEKFDKIQVNVINNYMLEIQRSLLKKYWEDVEISWIDDDNQTDWLKIAIHMDEYDNKNKNKVYNRRYDYMRNKNLHIKKKKKNIMNEEHLSEDNKYIPENNHSYIKRIIEIYMERVNKIQKKEWEENKRDFLKIALAEYIKMQFDKQKNLCIEEMVIKNKNINDDNNGYLEPAFLWNPWIERKRYIMEKWKYEKWFEELKIEWIKEQGIYINEEEINAFMKDEKKENNKIINNNNNDNYDNKIINNNNNDNYDNKIINNSNDNYDNNYNDILIESEKIVWRRWLKKQEQNIQIYKNKKWFKDIIVEFEKDEEDDMIRYSNVNDISKVNNKELDVKNRDNLIMKIWICIYMMILEQCKKDEGRYNKEIFLNSFIEEIKKEKDEKTKMNMLDMILQMKEKYISKNEKDFYIYDWKKEKWLEDLKNDSKNNKNEYIYMLQNDLCKRYWKDLDKMSLENEDKIKRNMLTNIYEEYNNMDDLSKKEYIHKNINIINENMKCNSEVEKTHGENAVEGIKNYYLEKQKEIWRQWIEKNVKHINQSTKEQEQILVDTENNKIVDSSDCKKNEYNNEPYYMKEKNLKTEILTEILTEIHMETMDRCKRLNYKGDDKIEIDENIKELKIEEGENSKTNYIHKTILPKDECKKSKLSLNEKNKMCTHKNMKENMINDLDNSIYTNPYDDTNKNFFFNENCEGVKSIYQEIEENVEKRYTDDIYLLENEKHHNEFNTHTG</sequence>
<feature type="region of interest" description="Disordered" evidence="1">
    <location>
        <begin position="399"/>
        <end position="431"/>
    </location>
</feature>
<feature type="compositionally biased region" description="Polar residues" evidence="1">
    <location>
        <begin position="408"/>
        <end position="417"/>
    </location>
</feature>